<dbReference type="Proteomes" id="UP000022910">
    <property type="component" value="Unassembled WGS sequence"/>
</dbReference>
<dbReference type="InterPro" id="IPR000210">
    <property type="entry name" value="BTB/POZ_dom"/>
</dbReference>
<dbReference type="Gene3D" id="3.30.710.10">
    <property type="entry name" value="Potassium Channel Kv1.1, Chain A"/>
    <property type="match status" value="1"/>
</dbReference>
<proteinExistence type="predicted"/>
<dbReference type="PANTHER" id="PTHR24410:SF23">
    <property type="entry name" value="BTB DOMAIN-CONTAINING PROTEIN-RELATED"/>
    <property type="match status" value="1"/>
</dbReference>
<dbReference type="HOGENOM" id="CLU_021542_0_1_1"/>
<dbReference type="InterPro" id="IPR011705">
    <property type="entry name" value="BACK"/>
</dbReference>
<evidence type="ECO:0008006" key="5">
    <source>
        <dbReference type="Google" id="ProtNLM"/>
    </source>
</evidence>
<dbReference type="InterPro" id="IPR011333">
    <property type="entry name" value="SKP1/BTB/POZ_sf"/>
</dbReference>
<gene>
    <name evidence="3" type="ORF">RirG_025410</name>
</gene>
<dbReference type="Pfam" id="PF07707">
    <property type="entry name" value="BACK"/>
    <property type="match status" value="1"/>
</dbReference>
<name>A0A015K683_RHIIW</name>
<comment type="caution">
    <text evidence="3">The sequence shown here is derived from an EMBL/GenBank/DDBJ whole genome shotgun (WGS) entry which is preliminary data.</text>
</comment>
<reference evidence="3 4" key="1">
    <citation type="submission" date="2014-02" db="EMBL/GenBank/DDBJ databases">
        <title>Single nucleus genome sequencing reveals high similarity among nuclei of an endomycorrhizal fungus.</title>
        <authorList>
            <person name="Lin K."/>
            <person name="Geurts R."/>
            <person name="Zhang Z."/>
            <person name="Limpens E."/>
            <person name="Saunders D.G."/>
            <person name="Mu D."/>
            <person name="Pang E."/>
            <person name="Cao H."/>
            <person name="Cha H."/>
            <person name="Lin T."/>
            <person name="Zhou Q."/>
            <person name="Shang Y."/>
            <person name="Li Y."/>
            <person name="Ivanov S."/>
            <person name="Sharma T."/>
            <person name="Velzen R.V."/>
            <person name="Ruijter N.D."/>
            <person name="Aanen D.K."/>
            <person name="Win J."/>
            <person name="Kamoun S."/>
            <person name="Bisseling T."/>
            <person name="Huang S."/>
        </authorList>
    </citation>
    <scope>NUCLEOTIDE SEQUENCE [LARGE SCALE GENOMIC DNA]</scope>
    <source>
        <strain evidence="4">DAOM197198w</strain>
    </source>
</reference>
<dbReference type="SMR" id="A0A015K683"/>
<dbReference type="Pfam" id="PF07534">
    <property type="entry name" value="TLD"/>
    <property type="match status" value="1"/>
</dbReference>
<dbReference type="CDD" id="cd18186">
    <property type="entry name" value="BTB_POZ_ZBTB_KLHL-like"/>
    <property type="match status" value="1"/>
</dbReference>
<dbReference type="SMART" id="SM00875">
    <property type="entry name" value="BACK"/>
    <property type="match status" value="1"/>
</dbReference>
<protein>
    <recommendedName>
        <fullName evidence="5">Serine-enriched protein</fullName>
    </recommendedName>
</protein>
<keyword evidence="4" id="KW-1185">Reference proteome</keyword>
<dbReference type="OrthoDB" id="298084at2759"/>
<evidence type="ECO:0000313" key="4">
    <source>
        <dbReference type="Proteomes" id="UP000022910"/>
    </source>
</evidence>
<organism evidence="3 4">
    <name type="scientific">Rhizophagus irregularis (strain DAOM 197198w)</name>
    <name type="common">Glomus intraradices</name>
    <dbReference type="NCBI Taxonomy" id="1432141"/>
    <lineage>
        <taxon>Eukaryota</taxon>
        <taxon>Fungi</taxon>
        <taxon>Fungi incertae sedis</taxon>
        <taxon>Mucoromycota</taxon>
        <taxon>Glomeromycotina</taxon>
        <taxon>Glomeromycetes</taxon>
        <taxon>Glomerales</taxon>
        <taxon>Glomeraceae</taxon>
        <taxon>Rhizophagus</taxon>
    </lineage>
</organism>
<feature type="domain" description="BTB" evidence="1">
    <location>
        <begin position="23"/>
        <end position="96"/>
    </location>
</feature>
<dbReference type="Pfam" id="PF00651">
    <property type="entry name" value="BTB"/>
    <property type="match status" value="1"/>
</dbReference>
<feature type="domain" description="TLDc" evidence="2">
    <location>
        <begin position="291"/>
        <end position="463"/>
    </location>
</feature>
<dbReference type="PROSITE" id="PS50097">
    <property type="entry name" value="BTB"/>
    <property type="match status" value="1"/>
</dbReference>
<evidence type="ECO:0000259" key="2">
    <source>
        <dbReference type="PROSITE" id="PS51886"/>
    </source>
</evidence>
<evidence type="ECO:0000259" key="1">
    <source>
        <dbReference type="PROSITE" id="PS50097"/>
    </source>
</evidence>
<dbReference type="AlphaFoldDB" id="A0A015K683"/>
<dbReference type="SUPFAM" id="SSF54695">
    <property type="entry name" value="POZ domain"/>
    <property type="match status" value="1"/>
</dbReference>
<sequence>MSFKLLTIFSNDIINLLNNSEEFNVAIYVGEGDNQKVFQAHSLILRARSSYFHTALSKQWVRKEGDDNILRQPNISPQVFEIILNYIYSGTISLIDRDIMEILEILAASDELLLNDLLDFIQEYLIETKNEWLHSSILKIYQTSLAHGSCEKLREFILATISSDPELLFKSANFLSLDVSLLTPILKRDDLDMAEDEVWEQVIRWGLAQHLSFSANIRDWGTEQFQALSSTLQECIFLVRFFQMSSSDLYDKVWPFRAILPPELEDDIVRCHLKPGSKPTFGVNTPRGNSTLVGHQQMSRIADWIDRKDSPTYTGVDLPYKFKLLVRGTRDGFDSQTFHAKCDEQGPTFVIMKIAVSGEVIGGYNPIKWQIGTGHLETRDSFLFSFGNRGCLEDAKISRVLRANYAIPLKDESYGPCFGDKDLSMQGNFSHTDSCSCKEDDYEAPIVKHRKFSAVEYEVFKVIKK</sequence>
<dbReference type="InterPro" id="IPR051481">
    <property type="entry name" value="BTB-POZ/Galectin-3-binding"/>
</dbReference>
<dbReference type="PROSITE" id="PS51886">
    <property type="entry name" value="TLDC"/>
    <property type="match status" value="1"/>
</dbReference>
<dbReference type="PANTHER" id="PTHR24410">
    <property type="entry name" value="HL07962P-RELATED"/>
    <property type="match status" value="1"/>
</dbReference>
<dbReference type="SMART" id="SM00225">
    <property type="entry name" value="BTB"/>
    <property type="match status" value="1"/>
</dbReference>
<dbReference type="InterPro" id="IPR006571">
    <property type="entry name" value="TLDc_dom"/>
</dbReference>
<dbReference type="EMBL" id="JEMT01011586">
    <property type="protein sequence ID" value="EXX77267.1"/>
    <property type="molecule type" value="Genomic_DNA"/>
</dbReference>
<evidence type="ECO:0000313" key="3">
    <source>
        <dbReference type="EMBL" id="EXX77267.1"/>
    </source>
</evidence>
<accession>A0A015K683</accession>
<dbReference type="Gene3D" id="1.25.40.420">
    <property type="match status" value="1"/>
</dbReference>